<accession>A0A239J782</accession>
<dbReference type="PANTHER" id="PTHR33452:SF1">
    <property type="entry name" value="INNER MEMBRANE PROTEIN YPHA-RELATED"/>
    <property type="match status" value="1"/>
</dbReference>
<keyword evidence="4 7" id="KW-0812">Transmembrane</keyword>
<keyword evidence="6 7" id="KW-0472">Membrane</keyword>
<evidence type="ECO:0000313" key="9">
    <source>
        <dbReference type="Proteomes" id="UP000198356"/>
    </source>
</evidence>
<dbReference type="InterPro" id="IPR032808">
    <property type="entry name" value="DoxX"/>
</dbReference>
<reference evidence="8 9" key="1">
    <citation type="submission" date="2017-06" db="EMBL/GenBank/DDBJ databases">
        <authorList>
            <person name="Kim H.J."/>
            <person name="Triplett B.A."/>
        </authorList>
    </citation>
    <scope>NUCLEOTIDE SEQUENCE [LARGE SCALE GENOMIC DNA]</scope>
    <source>
        <strain evidence="8 9">DSM 18704</strain>
    </source>
</reference>
<dbReference type="InterPro" id="IPR051907">
    <property type="entry name" value="DoxX-like_oxidoreductase"/>
</dbReference>
<dbReference type="OrthoDB" id="121353at2"/>
<gene>
    <name evidence="8" type="ORF">SAMN05421770_103472</name>
</gene>
<dbReference type="Proteomes" id="UP000198356">
    <property type="component" value="Unassembled WGS sequence"/>
</dbReference>
<organism evidence="8 9">
    <name type="scientific">Granulicella rosea</name>
    <dbReference type="NCBI Taxonomy" id="474952"/>
    <lineage>
        <taxon>Bacteria</taxon>
        <taxon>Pseudomonadati</taxon>
        <taxon>Acidobacteriota</taxon>
        <taxon>Terriglobia</taxon>
        <taxon>Terriglobales</taxon>
        <taxon>Acidobacteriaceae</taxon>
        <taxon>Granulicella</taxon>
    </lineage>
</organism>
<evidence type="ECO:0000256" key="1">
    <source>
        <dbReference type="ARBA" id="ARBA00004651"/>
    </source>
</evidence>
<dbReference type="RefSeq" id="WP_089408558.1">
    <property type="nucleotide sequence ID" value="NZ_FZOU01000003.1"/>
</dbReference>
<evidence type="ECO:0000256" key="6">
    <source>
        <dbReference type="ARBA" id="ARBA00023136"/>
    </source>
</evidence>
<keyword evidence="5 7" id="KW-1133">Transmembrane helix</keyword>
<keyword evidence="3" id="KW-1003">Cell membrane</keyword>
<evidence type="ECO:0000256" key="5">
    <source>
        <dbReference type="ARBA" id="ARBA00022989"/>
    </source>
</evidence>
<proteinExistence type="inferred from homology"/>
<feature type="transmembrane region" description="Helical" evidence="7">
    <location>
        <begin position="113"/>
        <end position="134"/>
    </location>
</feature>
<comment type="similarity">
    <text evidence="2">Belongs to the DoxX family.</text>
</comment>
<dbReference type="Pfam" id="PF07681">
    <property type="entry name" value="DoxX"/>
    <property type="match status" value="1"/>
</dbReference>
<dbReference type="GO" id="GO:0005886">
    <property type="term" value="C:plasma membrane"/>
    <property type="evidence" value="ECO:0007669"/>
    <property type="project" value="UniProtKB-SubCell"/>
</dbReference>
<feature type="transmembrane region" description="Helical" evidence="7">
    <location>
        <begin position="76"/>
        <end position="101"/>
    </location>
</feature>
<keyword evidence="9" id="KW-1185">Reference proteome</keyword>
<evidence type="ECO:0000313" key="8">
    <source>
        <dbReference type="EMBL" id="SNT01690.1"/>
    </source>
</evidence>
<comment type="subcellular location">
    <subcellularLocation>
        <location evidence="1">Cell membrane</location>
        <topology evidence="1">Multi-pass membrane protein</topology>
    </subcellularLocation>
</comment>
<name>A0A239J782_9BACT</name>
<protein>
    <submittedName>
        <fullName evidence="8">Putative oxidoreductase</fullName>
    </submittedName>
</protein>
<dbReference type="EMBL" id="FZOU01000003">
    <property type="protein sequence ID" value="SNT01690.1"/>
    <property type="molecule type" value="Genomic_DNA"/>
</dbReference>
<evidence type="ECO:0000256" key="3">
    <source>
        <dbReference type="ARBA" id="ARBA00022475"/>
    </source>
</evidence>
<evidence type="ECO:0000256" key="4">
    <source>
        <dbReference type="ARBA" id="ARBA00022692"/>
    </source>
</evidence>
<feature type="transmembrane region" description="Helical" evidence="7">
    <location>
        <begin position="12"/>
        <end position="29"/>
    </location>
</feature>
<dbReference type="PANTHER" id="PTHR33452">
    <property type="entry name" value="OXIDOREDUCTASE CATD-RELATED"/>
    <property type="match status" value="1"/>
</dbReference>
<evidence type="ECO:0000256" key="7">
    <source>
        <dbReference type="SAM" id="Phobius"/>
    </source>
</evidence>
<sequence length="141" mass="15598">MIRWLNRLQPWGLFFVRVVLGIAMTYHGYTKLIPASGLHRAHPLAGFEIWNHYVATLGLPYWLGYVSLLTELLGGLLLILGLLTRFAALMVTGNMLVALILVNLRHGYASSEYTLALIVMAFLLLLTGSGALALDRKFGLS</sequence>
<evidence type="ECO:0000256" key="2">
    <source>
        <dbReference type="ARBA" id="ARBA00006679"/>
    </source>
</evidence>
<dbReference type="AlphaFoldDB" id="A0A239J782"/>